<dbReference type="AlphaFoldDB" id="A0AAD8X8M5"/>
<evidence type="ECO:0000313" key="2">
    <source>
        <dbReference type="EMBL" id="KAK1707550.1"/>
    </source>
</evidence>
<feature type="region of interest" description="Disordered" evidence="1">
    <location>
        <begin position="389"/>
        <end position="436"/>
    </location>
</feature>
<gene>
    <name evidence="2" type="ORF">BDZ83DRAFT_724550</name>
</gene>
<organism evidence="2 3">
    <name type="scientific">Glomerella acutata</name>
    <name type="common">Colletotrichum acutatum</name>
    <dbReference type="NCBI Taxonomy" id="27357"/>
    <lineage>
        <taxon>Eukaryota</taxon>
        <taxon>Fungi</taxon>
        <taxon>Dikarya</taxon>
        <taxon>Ascomycota</taxon>
        <taxon>Pezizomycotina</taxon>
        <taxon>Sordariomycetes</taxon>
        <taxon>Hypocreomycetidae</taxon>
        <taxon>Glomerellales</taxon>
        <taxon>Glomerellaceae</taxon>
        <taxon>Colletotrichum</taxon>
        <taxon>Colletotrichum acutatum species complex</taxon>
    </lineage>
</organism>
<dbReference type="RefSeq" id="XP_060358087.1">
    <property type="nucleotide sequence ID" value="XM_060512671.1"/>
</dbReference>
<keyword evidence="3" id="KW-1185">Reference proteome</keyword>
<name>A0AAD8X8M5_GLOAC</name>
<proteinExistence type="predicted"/>
<protein>
    <submittedName>
        <fullName evidence="2">Uncharacterized protein</fullName>
    </submittedName>
</protein>
<reference evidence="2" key="1">
    <citation type="submission" date="2021-12" db="EMBL/GenBank/DDBJ databases">
        <title>Comparative genomics, transcriptomics and evolutionary studies reveal genomic signatures of adaptation to plant cell wall in hemibiotrophic fungi.</title>
        <authorList>
            <consortium name="DOE Joint Genome Institute"/>
            <person name="Baroncelli R."/>
            <person name="Diaz J.F."/>
            <person name="Benocci T."/>
            <person name="Peng M."/>
            <person name="Battaglia E."/>
            <person name="Haridas S."/>
            <person name="Andreopoulos W."/>
            <person name="Labutti K."/>
            <person name="Pangilinan J."/>
            <person name="Floch G.L."/>
            <person name="Makela M.R."/>
            <person name="Henrissat B."/>
            <person name="Grigoriev I.V."/>
            <person name="Crouch J.A."/>
            <person name="De Vries R.P."/>
            <person name="Sukno S.A."/>
            <person name="Thon M.R."/>
        </authorList>
    </citation>
    <scope>NUCLEOTIDE SEQUENCE</scope>
    <source>
        <strain evidence="2">CBS 112980</strain>
    </source>
</reference>
<dbReference type="GeneID" id="85396569"/>
<dbReference type="Proteomes" id="UP001244207">
    <property type="component" value="Unassembled WGS sequence"/>
</dbReference>
<comment type="caution">
    <text evidence="2">The sequence shown here is derived from an EMBL/GenBank/DDBJ whole genome shotgun (WGS) entry which is preliminary data.</text>
</comment>
<evidence type="ECO:0000256" key="1">
    <source>
        <dbReference type="SAM" id="MobiDB-lite"/>
    </source>
</evidence>
<dbReference type="EMBL" id="JAHMHS010000207">
    <property type="protein sequence ID" value="KAK1707550.1"/>
    <property type="molecule type" value="Genomic_DNA"/>
</dbReference>
<accession>A0AAD8X8M5</accession>
<sequence length="436" mass="50519">MAFYKGILPPGKTLCRLGYCHDGYLVHGIRHHESFAKSTEVSDVCKIDNKYARARHARLSMSNIIPDMAFQAVMPYCIWYPDVATEDTYRKPYHRYPEMRYHIGRACAVAGACLNEDTAVRSSLKPRRQTVQIKAGPRLQTWTSNYFDIQEDANITSNSYTCDGPSCSKLQAEYINLLHNLLPRDLPPINKDILILMAAWDGNIDRYARLRRPIAVPNEITAVVRGAYHHTPFVRRLESCIDELLPREYENTLDTLCELAWRQSDLKHKVTLACIAGGHRQLFLQLSDGMTPTQQQWEAALLPYNKFYLENIERRAKEEGIEFRKQYEWSKDYLRPTEELYRGFTRLPMINDLFNEPDGHGEDWNDWDAPSDNLLIFHMHLQMRLISSSDRARQEKQPNGYCGQLYSTPEDRERRSGPSLQPKFPKSLALSPEVDE</sequence>
<evidence type="ECO:0000313" key="3">
    <source>
        <dbReference type="Proteomes" id="UP001244207"/>
    </source>
</evidence>